<dbReference type="InterPro" id="IPR001888">
    <property type="entry name" value="Transposase_1"/>
</dbReference>
<dbReference type="InParanoid" id="A0A6L2PMS6"/>
<gene>
    <name evidence="1" type="ORF">Cfor_06313</name>
</gene>
<accession>A0A6L2PMS6</accession>
<protein>
    <recommendedName>
        <fullName evidence="3">Mos1 transposase HTH domain-containing protein</fullName>
    </recommendedName>
</protein>
<proteinExistence type="predicted"/>
<organism evidence="1 2">
    <name type="scientific">Coptotermes formosanus</name>
    <name type="common">Formosan subterranean termite</name>
    <dbReference type="NCBI Taxonomy" id="36987"/>
    <lineage>
        <taxon>Eukaryota</taxon>
        <taxon>Metazoa</taxon>
        <taxon>Ecdysozoa</taxon>
        <taxon>Arthropoda</taxon>
        <taxon>Hexapoda</taxon>
        <taxon>Insecta</taxon>
        <taxon>Pterygota</taxon>
        <taxon>Neoptera</taxon>
        <taxon>Polyneoptera</taxon>
        <taxon>Dictyoptera</taxon>
        <taxon>Blattodea</taxon>
        <taxon>Blattoidea</taxon>
        <taxon>Termitoidae</taxon>
        <taxon>Rhinotermitidae</taxon>
        <taxon>Coptotermes</taxon>
    </lineage>
</organism>
<keyword evidence="2" id="KW-1185">Reference proteome</keyword>
<evidence type="ECO:0000313" key="1">
    <source>
        <dbReference type="EMBL" id="GFG32800.1"/>
    </source>
</evidence>
<reference evidence="2" key="1">
    <citation type="submission" date="2020-01" db="EMBL/GenBank/DDBJ databases">
        <title>Draft genome sequence of the Termite Coptotermes fromosanus.</title>
        <authorList>
            <person name="Itakura S."/>
            <person name="Yosikawa Y."/>
            <person name="Umezawa K."/>
        </authorList>
    </citation>
    <scope>NUCLEOTIDE SEQUENCE [LARGE SCALE GENOMIC DNA]</scope>
</reference>
<dbReference type="PANTHER" id="PTHR46060:SF1">
    <property type="entry name" value="MARINER MOS1 TRANSPOSASE-LIKE PROTEIN"/>
    <property type="match status" value="1"/>
</dbReference>
<dbReference type="InterPro" id="IPR052709">
    <property type="entry name" value="Transposase-MT_Hybrid"/>
</dbReference>
<dbReference type="EMBL" id="BLKM01000389">
    <property type="protein sequence ID" value="GFG32800.1"/>
    <property type="molecule type" value="Genomic_DNA"/>
</dbReference>
<evidence type="ECO:0008006" key="3">
    <source>
        <dbReference type="Google" id="ProtNLM"/>
    </source>
</evidence>
<name>A0A6L2PMS6_COPFO</name>
<dbReference type="Gene3D" id="3.30.420.10">
    <property type="entry name" value="Ribonuclease H-like superfamily/Ribonuclease H"/>
    <property type="match status" value="1"/>
</dbReference>
<dbReference type="Pfam" id="PF01359">
    <property type="entry name" value="Transposase_1"/>
    <property type="match status" value="1"/>
</dbReference>
<evidence type="ECO:0000313" key="2">
    <source>
        <dbReference type="Proteomes" id="UP000502823"/>
    </source>
</evidence>
<dbReference type="Proteomes" id="UP000502823">
    <property type="component" value="Unassembled WGS sequence"/>
</dbReference>
<sequence length="219" mass="25465">MSKVEHRVVIKFLSKERLAPAAIKQRLDGICGEASPSYSTVKEWGKHFCLGRESVEDEPREGRPVEVVTEENIRHIEEELLSDRRLKLKEISVRLEIPKTTVIQIIHEHLHMKKVSARWVPRLLSSVQKEHRLTCCQKLLELCRRNQKQVLESIVTGDETMVLYYDPLSKRESMEWRKPGEASPRKAKVTQSAKKIIFWDCRGILLIDFKERNTTLNAA</sequence>
<dbReference type="OrthoDB" id="10017160at2759"/>
<dbReference type="PANTHER" id="PTHR46060">
    <property type="entry name" value="MARINER MOS1 TRANSPOSASE-LIKE PROTEIN"/>
    <property type="match status" value="1"/>
</dbReference>
<dbReference type="InterPro" id="IPR036397">
    <property type="entry name" value="RNaseH_sf"/>
</dbReference>
<comment type="caution">
    <text evidence="1">The sequence shown here is derived from an EMBL/GenBank/DDBJ whole genome shotgun (WGS) entry which is preliminary data.</text>
</comment>
<dbReference type="AlphaFoldDB" id="A0A6L2PMS6"/>
<dbReference type="GO" id="GO:0003676">
    <property type="term" value="F:nucleic acid binding"/>
    <property type="evidence" value="ECO:0007669"/>
    <property type="project" value="InterPro"/>
</dbReference>